<dbReference type="KEGG" id="bpf:BpOF4_22019"/>
<dbReference type="InterPro" id="IPR011990">
    <property type="entry name" value="TPR-like_helical_dom_sf"/>
</dbReference>
<protein>
    <submittedName>
        <fullName evidence="1">Uncharacterized protein</fullName>
    </submittedName>
</protein>
<geneLocation type="plasmid" evidence="1 2">
    <name>pBpOF4-02</name>
</geneLocation>
<keyword evidence="2" id="KW-1185">Reference proteome</keyword>
<dbReference type="SUPFAM" id="SSF48452">
    <property type="entry name" value="TPR-like"/>
    <property type="match status" value="2"/>
</dbReference>
<name>D3G223_ALKPO</name>
<evidence type="ECO:0000313" key="1">
    <source>
        <dbReference type="EMBL" id="ADC52399.1"/>
    </source>
</evidence>
<gene>
    <name evidence="1" type="ordered locus">BpOF4_22019</name>
</gene>
<evidence type="ECO:0000313" key="2">
    <source>
        <dbReference type="Proteomes" id="UP000001544"/>
    </source>
</evidence>
<dbReference type="HOGENOM" id="CLU_717288_0_0_9"/>
<proteinExistence type="predicted"/>
<organism evidence="1 2">
    <name type="scientific">Alkalihalophilus pseudofirmus (strain ATCC BAA-2126 / JCM 17055 / OF4)</name>
    <name type="common">Bacillus pseudofirmus</name>
    <dbReference type="NCBI Taxonomy" id="398511"/>
    <lineage>
        <taxon>Bacteria</taxon>
        <taxon>Bacillati</taxon>
        <taxon>Bacillota</taxon>
        <taxon>Bacilli</taxon>
        <taxon>Bacillales</taxon>
        <taxon>Bacillaceae</taxon>
        <taxon>Alkalihalophilus</taxon>
    </lineage>
</organism>
<accession>D3G223</accession>
<keyword evidence="1" id="KW-0614">Plasmid</keyword>
<dbReference type="Proteomes" id="UP000001544">
    <property type="component" value="Plasmid pBpOF4-02"/>
</dbReference>
<reference evidence="1 2" key="1">
    <citation type="journal article" date="2011" name="Environ. Microbiol.">
        <title>Genome of alkaliphilic Bacillus pseudofirmus OF4 reveals adaptations that support the ability to grow in an external pH range from 7.5 to 11.4.</title>
        <authorList>
            <person name="Janto B."/>
            <person name="Ahmed A."/>
            <person name="Ito M."/>
            <person name="Liu J."/>
            <person name="Hicks D.B."/>
            <person name="Pagni S."/>
            <person name="Fackelmayer O.J."/>
            <person name="Smith T.A."/>
            <person name="Earl J."/>
            <person name="Elbourne L.D."/>
            <person name="Hassan K."/>
            <person name="Paulsen I.T."/>
            <person name="Kolsto A.B."/>
            <person name="Tourasse N.J."/>
            <person name="Ehrlich G.D."/>
            <person name="Boissy R."/>
            <person name="Ivey D.M."/>
            <person name="Li G."/>
            <person name="Xue Y."/>
            <person name="Ma Y."/>
            <person name="Hu F.Z."/>
            <person name="Krulwich T.A."/>
        </authorList>
    </citation>
    <scope>NUCLEOTIDE SEQUENCE [LARGE SCALE GENOMIC DNA]</scope>
    <source>
        <strain evidence="2">ATCC BAA-2126 / JCM 17055 / OF4</strain>
    </source>
</reference>
<dbReference type="AlphaFoldDB" id="D3G223"/>
<dbReference type="Gene3D" id="1.25.40.10">
    <property type="entry name" value="Tetratricopeptide repeat domain"/>
    <property type="match status" value="2"/>
</dbReference>
<dbReference type="RefSeq" id="WP_012961301.1">
    <property type="nucleotide sequence ID" value="NC_013793.1"/>
</dbReference>
<dbReference type="EMBL" id="CP001880">
    <property type="protein sequence ID" value="ADC52399.1"/>
    <property type="molecule type" value="Genomic_DNA"/>
</dbReference>
<sequence length="369" mass="42184">MSKIIKYIMIVGIAGLLFAGAFLSNERGKETIITSTSNNAVEEYINSNPEDVDAKKELAFRYLIQHNYSEALNLLEVIRELDPGDTIPLNQMVIANIELGNYQEAIDLSGELLKFNNYNPIALTNVAEAYFIIGEETEFINHLELAFQAAVLTEGEETVIKFYTLINQLKEDFLELKNQGKDSEAYLLLSKFDSFSKRTQIAAIDRAYSNNIKEANPNELARKGILEIATEEPADAIATFNQLITNFPNYNYGYYLLGDLYYRISNFEGLSQLLTLTPTNSNVSDFIDFLLDYKDNPEVDHLETIELIFEQEENQPKQILSHYAMLIAEKTGNAKKQKEYFDIYNSGYDDDYIYSINRARVWLDTEDNN</sequence>